<evidence type="ECO:0000313" key="2">
    <source>
        <dbReference type="Proteomes" id="UP000323974"/>
    </source>
</evidence>
<evidence type="ECO:0000313" key="1">
    <source>
        <dbReference type="EMBL" id="QEN10077.1"/>
    </source>
</evidence>
<name>A0AAE6JQ87_HAEPH</name>
<reference evidence="1 2" key="1">
    <citation type="submission" date="2019-04" db="EMBL/GenBank/DDBJ databases">
        <title>Complete Genome and Methylome Analysis of Haemophilus haemolyticus NEB129.</title>
        <authorList>
            <person name="Fomenkov A."/>
            <person name="Roberts R.J."/>
            <person name="Anton B.P."/>
            <person name="Vincze T."/>
        </authorList>
    </citation>
    <scope>NUCLEOTIDE SEQUENCE [LARGE SCALE GENOMIC DNA]</scope>
    <source>
        <strain evidence="1 2">NEB129</strain>
    </source>
</reference>
<protein>
    <submittedName>
        <fullName evidence="1">Uncharacterized protein</fullName>
    </submittedName>
</protein>
<dbReference type="Gene3D" id="1.20.5.340">
    <property type="match status" value="1"/>
</dbReference>
<sequence length="102" mass="10923">MTQPTENAQATNIKKAFEIVVAEIKALKLKVGNNITELGEKITALGSRLTQAEANHTALEQRVQANEGGITTLKATDQEIKDFLGTTSGNDLAAVMAKLNEE</sequence>
<proteinExistence type="predicted"/>
<dbReference type="Proteomes" id="UP000323974">
    <property type="component" value="Chromosome"/>
</dbReference>
<dbReference type="KEGG" id="hpaa:E5Q53_00605"/>
<dbReference type="RefSeq" id="WP_005705446.1">
    <property type="nucleotide sequence ID" value="NZ_CP038817.1"/>
</dbReference>
<gene>
    <name evidence="1" type="ORF">E5Q53_00605</name>
</gene>
<dbReference type="EMBL" id="CP038817">
    <property type="protein sequence ID" value="QEN10077.1"/>
    <property type="molecule type" value="Genomic_DNA"/>
</dbReference>
<accession>A0AAE6JQ87</accession>
<dbReference type="GeneID" id="78223581"/>
<organism evidence="1 2">
    <name type="scientific">Haemophilus parahaemolyticus</name>
    <dbReference type="NCBI Taxonomy" id="735"/>
    <lineage>
        <taxon>Bacteria</taxon>
        <taxon>Pseudomonadati</taxon>
        <taxon>Pseudomonadota</taxon>
        <taxon>Gammaproteobacteria</taxon>
        <taxon>Pasteurellales</taxon>
        <taxon>Pasteurellaceae</taxon>
        <taxon>Haemophilus</taxon>
    </lineage>
</organism>
<dbReference type="AlphaFoldDB" id="A0AAE6JQ87"/>